<feature type="transmembrane region" description="Helical" evidence="2">
    <location>
        <begin position="208"/>
        <end position="227"/>
    </location>
</feature>
<feature type="transmembrane region" description="Helical" evidence="2">
    <location>
        <begin position="148"/>
        <end position="168"/>
    </location>
</feature>
<evidence type="ECO:0000313" key="3">
    <source>
        <dbReference type="EMBL" id="MFD1721903.1"/>
    </source>
</evidence>
<dbReference type="PANTHER" id="PTHR36840:SF1">
    <property type="entry name" value="BLL5714 PROTEIN"/>
    <property type="match status" value="1"/>
</dbReference>
<feature type="transmembrane region" description="Helical" evidence="2">
    <location>
        <begin position="117"/>
        <end position="136"/>
    </location>
</feature>
<evidence type="ECO:0000313" key="4">
    <source>
        <dbReference type="Proteomes" id="UP001597347"/>
    </source>
</evidence>
<gene>
    <name evidence="3" type="ORF">ACFSBI_10095</name>
</gene>
<feature type="region of interest" description="Disordered" evidence="1">
    <location>
        <begin position="1"/>
        <end position="21"/>
    </location>
</feature>
<name>A0ABW4LGK7_9MICO</name>
<dbReference type="PANTHER" id="PTHR36840">
    <property type="entry name" value="BLL5714 PROTEIN"/>
    <property type="match status" value="1"/>
</dbReference>
<dbReference type="Proteomes" id="UP001597347">
    <property type="component" value="Unassembled WGS sequence"/>
</dbReference>
<protein>
    <submittedName>
        <fullName evidence="3">Low temperature requirement protein A</fullName>
    </submittedName>
</protein>
<evidence type="ECO:0000256" key="1">
    <source>
        <dbReference type="SAM" id="MobiDB-lite"/>
    </source>
</evidence>
<accession>A0ABW4LGK7</accession>
<keyword evidence="2" id="KW-0812">Transmembrane</keyword>
<feature type="transmembrane region" description="Helical" evidence="2">
    <location>
        <begin position="88"/>
        <end position="111"/>
    </location>
</feature>
<dbReference type="InterPro" id="IPR010640">
    <property type="entry name" value="Low_temperature_requirement_A"/>
</dbReference>
<feature type="transmembrane region" description="Helical" evidence="2">
    <location>
        <begin position="30"/>
        <end position="50"/>
    </location>
</feature>
<comment type="caution">
    <text evidence="3">The sequence shown here is derived from an EMBL/GenBank/DDBJ whole genome shotgun (WGS) entry which is preliminary data.</text>
</comment>
<dbReference type="EMBL" id="JBHUEA010000014">
    <property type="protein sequence ID" value="MFD1721903.1"/>
    <property type="molecule type" value="Genomic_DNA"/>
</dbReference>
<dbReference type="RefSeq" id="WP_377934553.1">
    <property type="nucleotide sequence ID" value="NZ_JBHUEA010000014.1"/>
</dbReference>
<feature type="transmembrane region" description="Helical" evidence="2">
    <location>
        <begin position="340"/>
        <end position="373"/>
    </location>
</feature>
<evidence type="ECO:0000256" key="2">
    <source>
        <dbReference type="SAM" id="Phobius"/>
    </source>
</evidence>
<feature type="transmembrane region" description="Helical" evidence="2">
    <location>
        <begin position="62"/>
        <end position="81"/>
    </location>
</feature>
<dbReference type="Pfam" id="PF06772">
    <property type="entry name" value="LtrA"/>
    <property type="match status" value="1"/>
</dbReference>
<keyword evidence="4" id="KW-1185">Reference proteome</keyword>
<proteinExistence type="predicted"/>
<organism evidence="3 4">
    <name type="scientific">Amnibacterium endophyticum</name>
    <dbReference type="NCBI Taxonomy" id="2109337"/>
    <lineage>
        <taxon>Bacteria</taxon>
        <taxon>Bacillati</taxon>
        <taxon>Actinomycetota</taxon>
        <taxon>Actinomycetes</taxon>
        <taxon>Micrococcales</taxon>
        <taxon>Microbacteriaceae</taxon>
        <taxon>Amnibacterium</taxon>
    </lineage>
</organism>
<feature type="transmembrane region" description="Helical" evidence="2">
    <location>
        <begin position="277"/>
        <end position="296"/>
    </location>
</feature>
<feature type="transmembrane region" description="Helical" evidence="2">
    <location>
        <begin position="308"/>
        <end position="328"/>
    </location>
</feature>
<reference evidence="4" key="1">
    <citation type="journal article" date="2019" name="Int. J. Syst. Evol. Microbiol.">
        <title>The Global Catalogue of Microorganisms (GCM) 10K type strain sequencing project: providing services to taxonomists for standard genome sequencing and annotation.</title>
        <authorList>
            <consortium name="The Broad Institute Genomics Platform"/>
            <consortium name="The Broad Institute Genome Sequencing Center for Infectious Disease"/>
            <person name="Wu L."/>
            <person name="Ma J."/>
        </authorList>
    </citation>
    <scope>NUCLEOTIDE SEQUENCE [LARGE SCALE GENOMIC DNA]</scope>
    <source>
        <strain evidence="4">CGMCC 1.12471</strain>
    </source>
</reference>
<sequence length="383" mass="40723">MTSPLVRGGLRPMRPRDPTEPHRAASSLELFFDLTFVVGVSVAATSLLHAEADGLRGGLLPFLVAFFSVWWPWVNFTWFASAFDTDDWLYRALTVLQMGGVLIVAAGIPRFVESGDLTVPVVGYVVMRLALVVQWLRSARAPEYRTTAIRYAGGVALVQSCWALLLAVPPGLRTAGVLLLVAAELAVPVWAEHRRTTPFHRRHIAERYGLFTLIVLGEGLLSVWTALNGAQGSTRGADLVLLGATALVLVAGMWWVYFSRPSPVAGAAMRGTFAYGYGHYVVFGSAAALAAGLELAIEHLADEHDGAVAVTAAATVPLALFLLSTWALVLRHALGPVARVALPVVAVLCALAALVPAGLQVAALLVVAAVVVLEVDARRRAAS</sequence>
<keyword evidence="2" id="KW-0472">Membrane</keyword>
<feature type="transmembrane region" description="Helical" evidence="2">
    <location>
        <begin position="239"/>
        <end position="257"/>
    </location>
</feature>
<keyword evidence="2" id="KW-1133">Transmembrane helix</keyword>